<organism evidence="2 3">
    <name type="scientific">Vibrio algicola</name>
    <dbReference type="NCBI Taxonomy" id="2662262"/>
    <lineage>
        <taxon>Bacteria</taxon>
        <taxon>Pseudomonadati</taxon>
        <taxon>Pseudomonadota</taxon>
        <taxon>Gammaproteobacteria</taxon>
        <taxon>Vibrionales</taxon>
        <taxon>Vibrionaceae</taxon>
        <taxon>Vibrio</taxon>
    </lineage>
</organism>
<dbReference type="RefSeq" id="WP_153448437.1">
    <property type="nucleotide sequence ID" value="NZ_CP045700.1"/>
</dbReference>
<evidence type="ECO:0000256" key="1">
    <source>
        <dbReference type="SAM" id="MobiDB-lite"/>
    </source>
</evidence>
<sequence>MTKLIFGIILIAMGVGLGIKYQDPIMDMLNLRQAEEIQDGYEDAKDSLQSGMSSLSDTVSQLAQ</sequence>
<dbReference type="Proteomes" id="UP000348942">
    <property type="component" value="Chromosome 2"/>
</dbReference>
<name>A0A5Q0TGM8_9VIBR</name>
<evidence type="ECO:0000313" key="3">
    <source>
        <dbReference type="Proteomes" id="UP000348942"/>
    </source>
</evidence>
<dbReference type="AlphaFoldDB" id="A0A5Q0TGM8"/>
<keyword evidence="3" id="KW-1185">Reference proteome</keyword>
<evidence type="ECO:0000313" key="2">
    <source>
        <dbReference type="EMBL" id="QGA66303.1"/>
    </source>
</evidence>
<protein>
    <submittedName>
        <fullName evidence="2">YtxH domain-containing protein</fullName>
    </submittedName>
</protein>
<accession>A0A5Q0TGM8</accession>
<feature type="compositionally biased region" description="Polar residues" evidence="1">
    <location>
        <begin position="47"/>
        <end position="64"/>
    </location>
</feature>
<dbReference type="EMBL" id="CP045700">
    <property type="protein sequence ID" value="QGA66303.1"/>
    <property type="molecule type" value="Genomic_DNA"/>
</dbReference>
<proteinExistence type="predicted"/>
<gene>
    <name evidence="2" type="ORF">GFB47_12760</name>
</gene>
<feature type="region of interest" description="Disordered" evidence="1">
    <location>
        <begin position="42"/>
        <end position="64"/>
    </location>
</feature>
<reference evidence="2 3" key="1">
    <citation type="submission" date="2019-10" db="EMBL/GenBank/DDBJ databases">
        <title>Vibrio sp. nov., isolated from Coralline algae surface.</title>
        <authorList>
            <person name="Geng Y."/>
            <person name="Zhang X."/>
        </authorList>
    </citation>
    <scope>NUCLEOTIDE SEQUENCE [LARGE SCALE GENOMIC DNA]</scope>
    <source>
        <strain evidence="2 3">SM1977</strain>
    </source>
</reference>